<protein>
    <submittedName>
        <fullName evidence="2">Uncharacterized protein</fullName>
    </submittedName>
</protein>
<name>A0A2P6S9Z0_ROSCH</name>
<dbReference type="Gramene" id="PRQ55476">
    <property type="protein sequence ID" value="PRQ55476"/>
    <property type="gene ID" value="RchiOBHm_Chr1g0324961"/>
</dbReference>
<evidence type="ECO:0000256" key="1">
    <source>
        <dbReference type="SAM" id="Phobius"/>
    </source>
</evidence>
<keyword evidence="1" id="KW-0812">Transmembrane</keyword>
<gene>
    <name evidence="2" type="ORF">RchiOBHm_Chr1g0324961</name>
</gene>
<accession>A0A2P6S9Z0</accession>
<evidence type="ECO:0000313" key="3">
    <source>
        <dbReference type="Proteomes" id="UP000238479"/>
    </source>
</evidence>
<proteinExistence type="predicted"/>
<sequence>MSASDRADLLCGCRTGSGSYAHVALMVLLGKEICKVCSPISISVLAMAAVPSWCAARILGPSGRVLWRRRGRMLLATLGMVMVSVVLMVGCFWTRSALLGLLGLVISFGLWTAI</sequence>
<dbReference type="AlphaFoldDB" id="A0A2P6S9Z0"/>
<feature type="transmembrane region" description="Helical" evidence="1">
    <location>
        <begin position="72"/>
        <end position="90"/>
    </location>
</feature>
<organism evidence="2 3">
    <name type="scientific">Rosa chinensis</name>
    <name type="common">China rose</name>
    <dbReference type="NCBI Taxonomy" id="74649"/>
    <lineage>
        <taxon>Eukaryota</taxon>
        <taxon>Viridiplantae</taxon>
        <taxon>Streptophyta</taxon>
        <taxon>Embryophyta</taxon>
        <taxon>Tracheophyta</taxon>
        <taxon>Spermatophyta</taxon>
        <taxon>Magnoliopsida</taxon>
        <taxon>eudicotyledons</taxon>
        <taxon>Gunneridae</taxon>
        <taxon>Pentapetalae</taxon>
        <taxon>rosids</taxon>
        <taxon>fabids</taxon>
        <taxon>Rosales</taxon>
        <taxon>Rosaceae</taxon>
        <taxon>Rosoideae</taxon>
        <taxon>Rosoideae incertae sedis</taxon>
        <taxon>Rosa</taxon>
    </lineage>
</organism>
<evidence type="ECO:0000313" key="2">
    <source>
        <dbReference type="EMBL" id="PRQ55476.1"/>
    </source>
</evidence>
<keyword evidence="1" id="KW-1133">Transmembrane helix</keyword>
<keyword evidence="1" id="KW-0472">Membrane</keyword>
<keyword evidence="3" id="KW-1185">Reference proteome</keyword>
<comment type="caution">
    <text evidence="2">The sequence shown here is derived from an EMBL/GenBank/DDBJ whole genome shotgun (WGS) entry which is preliminary data.</text>
</comment>
<reference evidence="2 3" key="1">
    <citation type="journal article" date="2018" name="Nat. Genet.">
        <title>The Rosa genome provides new insights in the design of modern roses.</title>
        <authorList>
            <person name="Bendahmane M."/>
        </authorList>
    </citation>
    <scope>NUCLEOTIDE SEQUENCE [LARGE SCALE GENOMIC DNA]</scope>
    <source>
        <strain evidence="3">cv. Old Blush</strain>
    </source>
</reference>
<dbReference type="EMBL" id="PDCK01000039">
    <property type="protein sequence ID" value="PRQ55476.1"/>
    <property type="molecule type" value="Genomic_DNA"/>
</dbReference>
<dbReference type="Proteomes" id="UP000238479">
    <property type="component" value="Chromosome 1"/>
</dbReference>